<dbReference type="PROSITE" id="PS00108">
    <property type="entry name" value="PROTEIN_KINASE_ST"/>
    <property type="match status" value="1"/>
</dbReference>
<dbReference type="Pfam" id="PF00069">
    <property type="entry name" value="Pkinase"/>
    <property type="match status" value="1"/>
</dbReference>
<dbReference type="OrthoDB" id="4062651at2759"/>
<dbReference type="AlphaFoldDB" id="A0A6A6EI83"/>
<keyword evidence="2" id="KW-0723">Serine/threonine-protein kinase</keyword>
<proteinExistence type="predicted"/>
<dbReference type="EMBL" id="ML994619">
    <property type="protein sequence ID" value="KAF2190329.1"/>
    <property type="molecule type" value="Genomic_DNA"/>
</dbReference>
<dbReference type="Gene3D" id="1.10.510.10">
    <property type="entry name" value="Transferase(Phosphotransferase) domain 1"/>
    <property type="match status" value="1"/>
</dbReference>
<reference evidence="11" key="1">
    <citation type="journal article" date="2020" name="Stud. Mycol.">
        <title>101 Dothideomycetes genomes: a test case for predicting lifestyles and emergence of pathogens.</title>
        <authorList>
            <person name="Haridas S."/>
            <person name="Albert R."/>
            <person name="Binder M."/>
            <person name="Bloem J."/>
            <person name="Labutti K."/>
            <person name="Salamov A."/>
            <person name="Andreopoulos B."/>
            <person name="Baker S."/>
            <person name="Barry K."/>
            <person name="Bills G."/>
            <person name="Bluhm B."/>
            <person name="Cannon C."/>
            <person name="Castanera R."/>
            <person name="Culley D."/>
            <person name="Daum C."/>
            <person name="Ezra D."/>
            <person name="Gonzalez J."/>
            <person name="Henrissat B."/>
            <person name="Kuo A."/>
            <person name="Liang C."/>
            <person name="Lipzen A."/>
            <person name="Lutzoni F."/>
            <person name="Magnuson J."/>
            <person name="Mondo S."/>
            <person name="Nolan M."/>
            <person name="Ohm R."/>
            <person name="Pangilinan J."/>
            <person name="Park H.-J."/>
            <person name="Ramirez L."/>
            <person name="Alfaro M."/>
            <person name="Sun H."/>
            <person name="Tritt A."/>
            <person name="Yoshinaga Y."/>
            <person name="Zwiers L.-H."/>
            <person name="Turgeon B."/>
            <person name="Goodwin S."/>
            <person name="Spatafora J."/>
            <person name="Crous P."/>
            <person name="Grigoriev I."/>
        </authorList>
    </citation>
    <scope>NUCLEOTIDE SEQUENCE</scope>
    <source>
        <strain evidence="11">CBS 207.26</strain>
    </source>
</reference>
<dbReference type="Gene3D" id="3.30.200.20">
    <property type="entry name" value="Phosphorylase Kinase, domain 1"/>
    <property type="match status" value="1"/>
</dbReference>
<name>A0A6A6EI83_9PEZI</name>
<dbReference type="InterPro" id="IPR008271">
    <property type="entry name" value="Ser/Thr_kinase_AS"/>
</dbReference>
<evidence type="ECO:0000313" key="12">
    <source>
        <dbReference type="Proteomes" id="UP000800200"/>
    </source>
</evidence>
<dbReference type="PANTHER" id="PTHR43671">
    <property type="entry name" value="SERINE/THREONINE-PROTEIN KINASE NEK"/>
    <property type="match status" value="1"/>
</dbReference>
<feature type="compositionally biased region" description="Basic and acidic residues" evidence="9">
    <location>
        <begin position="482"/>
        <end position="491"/>
    </location>
</feature>
<gene>
    <name evidence="11" type="ORF">K469DRAFT_747498</name>
</gene>
<organism evidence="11 12">
    <name type="scientific">Zopfia rhizophila CBS 207.26</name>
    <dbReference type="NCBI Taxonomy" id="1314779"/>
    <lineage>
        <taxon>Eukaryota</taxon>
        <taxon>Fungi</taxon>
        <taxon>Dikarya</taxon>
        <taxon>Ascomycota</taxon>
        <taxon>Pezizomycotina</taxon>
        <taxon>Dothideomycetes</taxon>
        <taxon>Dothideomycetes incertae sedis</taxon>
        <taxon>Zopfiaceae</taxon>
        <taxon>Zopfia</taxon>
    </lineage>
</organism>
<keyword evidence="4" id="KW-0547">Nucleotide-binding</keyword>
<dbReference type="SMART" id="SM00220">
    <property type="entry name" value="S_TKc"/>
    <property type="match status" value="1"/>
</dbReference>
<keyword evidence="12" id="KW-1185">Reference proteome</keyword>
<evidence type="ECO:0000256" key="4">
    <source>
        <dbReference type="ARBA" id="ARBA00022741"/>
    </source>
</evidence>
<feature type="compositionally biased region" description="Polar residues" evidence="9">
    <location>
        <begin position="512"/>
        <end position="537"/>
    </location>
</feature>
<dbReference type="SUPFAM" id="SSF56112">
    <property type="entry name" value="Protein kinase-like (PK-like)"/>
    <property type="match status" value="1"/>
</dbReference>
<comment type="catalytic activity">
    <reaction evidence="7">
        <text>L-threonyl-[protein] + ATP = O-phospho-L-threonyl-[protein] + ADP + H(+)</text>
        <dbReference type="Rhea" id="RHEA:46608"/>
        <dbReference type="Rhea" id="RHEA-COMP:11060"/>
        <dbReference type="Rhea" id="RHEA-COMP:11605"/>
        <dbReference type="ChEBI" id="CHEBI:15378"/>
        <dbReference type="ChEBI" id="CHEBI:30013"/>
        <dbReference type="ChEBI" id="CHEBI:30616"/>
        <dbReference type="ChEBI" id="CHEBI:61977"/>
        <dbReference type="ChEBI" id="CHEBI:456216"/>
        <dbReference type="EC" id="2.7.11.1"/>
    </reaction>
</comment>
<sequence length="600" mass="67332">MSSWSTLDRLDWSGKGSHHVDYTADESIPLQQEEHLGHGSSGSVYKTVCEGIPLAWKTKYCRKTIGAQELKEIWNLRKLNHHHIVKLVGSYTYRQNLGLLIYPVAVCTLATFFDDLDIFKAAKTNEEIKTRNPEPIHRFRQLGIDTTSCLIAQDSARQWLLQCFGCLAGALAYLHSENIKIKHKDLKPSNFLLTSAGAWIADFGTSKDFSDSTGSESDNGERGTARYFAPEVANWGGTGRAADIFSLGCVFLEMFCSCTLAETLSHIFPFFLLIKDPKGAHFQANIDHIHSRLFPSLVSYVRGRVQQHLLLEIKHMLSVDPKARPTAAVLKTNLGLVDGFRKRNTDDWGEWPIHGKCCLPVQAKRRPLYEGEQQIEDLKKQVEYLRKRLYERDRQVSPPPTTGSRTERNTRCVPMTRTPNPRMSHTFPTGWSDSTSQSPLIPDDFNGPTSSDEALEPHQQHDEPDSDEDNLQTVEDAAVLQREVDNTEHRPTPHTRTSDSFSIAVNRPTAETRPSTSSVISVPNRLTGTTSAPNQSSPFSRPFALLREPYTGPLSFANVLDNNSNAIYKFPTDHLAQFKAESSYDNNPFRNHRHSGAGSA</sequence>
<evidence type="ECO:0000256" key="5">
    <source>
        <dbReference type="ARBA" id="ARBA00022777"/>
    </source>
</evidence>
<comment type="catalytic activity">
    <reaction evidence="8">
        <text>L-seryl-[protein] + ATP = O-phospho-L-seryl-[protein] + ADP + H(+)</text>
        <dbReference type="Rhea" id="RHEA:17989"/>
        <dbReference type="Rhea" id="RHEA-COMP:9863"/>
        <dbReference type="Rhea" id="RHEA-COMP:11604"/>
        <dbReference type="ChEBI" id="CHEBI:15378"/>
        <dbReference type="ChEBI" id="CHEBI:29999"/>
        <dbReference type="ChEBI" id="CHEBI:30616"/>
        <dbReference type="ChEBI" id="CHEBI:83421"/>
        <dbReference type="ChEBI" id="CHEBI:456216"/>
        <dbReference type="EC" id="2.7.11.1"/>
    </reaction>
</comment>
<feature type="domain" description="Protein kinase" evidence="10">
    <location>
        <begin position="30"/>
        <end position="336"/>
    </location>
</feature>
<dbReference type="GO" id="GO:0005634">
    <property type="term" value="C:nucleus"/>
    <property type="evidence" value="ECO:0007669"/>
    <property type="project" value="TreeGrafter"/>
</dbReference>
<evidence type="ECO:0000256" key="3">
    <source>
        <dbReference type="ARBA" id="ARBA00022679"/>
    </source>
</evidence>
<evidence type="ECO:0000256" key="7">
    <source>
        <dbReference type="ARBA" id="ARBA00047899"/>
    </source>
</evidence>
<keyword evidence="6" id="KW-0067">ATP-binding</keyword>
<dbReference type="PANTHER" id="PTHR43671:SF98">
    <property type="entry name" value="SERINE_THREONINE-PROTEIN KINASE NEK11"/>
    <property type="match status" value="1"/>
</dbReference>
<dbReference type="InterPro" id="IPR000719">
    <property type="entry name" value="Prot_kinase_dom"/>
</dbReference>
<keyword evidence="5 11" id="KW-0418">Kinase</keyword>
<dbReference type="GO" id="GO:0004674">
    <property type="term" value="F:protein serine/threonine kinase activity"/>
    <property type="evidence" value="ECO:0007669"/>
    <property type="project" value="UniProtKB-KW"/>
</dbReference>
<evidence type="ECO:0000313" key="11">
    <source>
        <dbReference type="EMBL" id="KAF2190329.1"/>
    </source>
</evidence>
<accession>A0A6A6EI83</accession>
<evidence type="ECO:0000256" key="6">
    <source>
        <dbReference type="ARBA" id="ARBA00022840"/>
    </source>
</evidence>
<evidence type="ECO:0000256" key="1">
    <source>
        <dbReference type="ARBA" id="ARBA00012513"/>
    </source>
</evidence>
<protein>
    <recommendedName>
        <fullName evidence="1">non-specific serine/threonine protein kinase</fullName>
        <ecNumber evidence="1">2.7.11.1</ecNumber>
    </recommendedName>
</protein>
<dbReference type="InterPro" id="IPR050660">
    <property type="entry name" value="NEK_Ser/Thr_kinase"/>
</dbReference>
<keyword evidence="3" id="KW-0808">Transferase</keyword>
<dbReference type="InterPro" id="IPR011009">
    <property type="entry name" value="Kinase-like_dom_sf"/>
</dbReference>
<feature type="region of interest" description="Disordered" evidence="9">
    <location>
        <begin position="390"/>
        <end position="470"/>
    </location>
</feature>
<dbReference type="GO" id="GO:0005524">
    <property type="term" value="F:ATP binding"/>
    <property type="evidence" value="ECO:0007669"/>
    <property type="project" value="UniProtKB-KW"/>
</dbReference>
<dbReference type="PROSITE" id="PS50011">
    <property type="entry name" value="PROTEIN_KINASE_DOM"/>
    <property type="match status" value="1"/>
</dbReference>
<feature type="compositionally biased region" description="Polar residues" evidence="9">
    <location>
        <begin position="417"/>
        <end position="439"/>
    </location>
</feature>
<dbReference type="Proteomes" id="UP000800200">
    <property type="component" value="Unassembled WGS sequence"/>
</dbReference>
<feature type="region of interest" description="Disordered" evidence="9">
    <location>
        <begin position="482"/>
        <end position="537"/>
    </location>
</feature>
<evidence type="ECO:0000256" key="9">
    <source>
        <dbReference type="SAM" id="MobiDB-lite"/>
    </source>
</evidence>
<evidence type="ECO:0000259" key="10">
    <source>
        <dbReference type="PROSITE" id="PS50011"/>
    </source>
</evidence>
<dbReference type="CDD" id="cd00180">
    <property type="entry name" value="PKc"/>
    <property type="match status" value="1"/>
</dbReference>
<evidence type="ECO:0000256" key="2">
    <source>
        <dbReference type="ARBA" id="ARBA00022527"/>
    </source>
</evidence>
<evidence type="ECO:0000256" key="8">
    <source>
        <dbReference type="ARBA" id="ARBA00048679"/>
    </source>
</evidence>
<feature type="compositionally biased region" description="Polar residues" evidence="9">
    <location>
        <begin position="494"/>
        <end position="503"/>
    </location>
</feature>
<dbReference type="EC" id="2.7.11.1" evidence="1"/>